<comment type="caution">
    <text evidence="2">The sequence shown here is derived from an EMBL/GenBank/DDBJ whole genome shotgun (WGS) entry which is preliminary data.</text>
</comment>
<feature type="region of interest" description="Disordered" evidence="1">
    <location>
        <begin position="1589"/>
        <end position="1610"/>
    </location>
</feature>
<feature type="compositionally biased region" description="Basic and acidic residues" evidence="1">
    <location>
        <begin position="797"/>
        <end position="807"/>
    </location>
</feature>
<feature type="compositionally biased region" description="Basic and acidic residues" evidence="1">
    <location>
        <begin position="947"/>
        <end position="963"/>
    </location>
</feature>
<evidence type="ECO:0000256" key="1">
    <source>
        <dbReference type="SAM" id="MobiDB-lite"/>
    </source>
</evidence>
<feature type="compositionally biased region" description="Low complexity" evidence="1">
    <location>
        <begin position="777"/>
        <end position="790"/>
    </location>
</feature>
<organism evidence="2 3">
    <name type="scientific">Aduncisulcus paluster</name>
    <dbReference type="NCBI Taxonomy" id="2918883"/>
    <lineage>
        <taxon>Eukaryota</taxon>
        <taxon>Metamonada</taxon>
        <taxon>Carpediemonas-like organisms</taxon>
        <taxon>Aduncisulcus</taxon>
    </lineage>
</organism>
<feature type="region of interest" description="Disordered" evidence="1">
    <location>
        <begin position="1660"/>
        <end position="1764"/>
    </location>
</feature>
<feature type="compositionally biased region" description="Basic and acidic residues" evidence="1">
    <location>
        <begin position="351"/>
        <end position="361"/>
    </location>
</feature>
<feature type="compositionally biased region" description="Basic residues" evidence="1">
    <location>
        <begin position="1752"/>
        <end position="1762"/>
    </location>
</feature>
<feature type="compositionally biased region" description="Polar residues" evidence="1">
    <location>
        <begin position="1839"/>
        <end position="1863"/>
    </location>
</feature>
<feature type="compositionally biased region" description="Polar residues" evidence="1">
    <location>
        <begin position="280"/>
        <end position="310"/>
    </location>
</feature>
<feature type="compositionally biased region" description="Polar residues" evidence="1">
    <location>
        <begin position="1118"/>
        <end position="1128"/>
    </location>
</feature>
<feature type="region of interest" description="Disordered" evidence="1">
    <location>
        <begin position="751"/>
        <end position="867"/>
    </location>
</feature>
<feature type="compositionally biased region" description="Basic and acidic residues" evidence="1">
    <location>
        <begin position="930"/>
        <end position="940"/>
    </location>
</feature>
<feature type="region of interest" description="Disordered" evidence="1">
    <location>
        <begin position="1363"/>
        <end position="1395"/>
    </location>
</feature>
<feature type="compositionally biased region" description="Basic residues" evidence="1">
    <location>
        <begin position="1095"/>
        <end position="1108"/>
    </location>
</feature>
<sequence length="2141" mass="236886">MKKPFKPSKSAYSSTITPKWGSHYDAKTVHSMLRQFRGIGSGLTSTTGRIVNSGIYHVPRPGLPSSASRYTLPSSYNNVLLRNIAEHERMHGKPIPSSEHPAIVHHTTSRVPTSGRASSSRLSRSQQSSRNEYYSRSHGQSYMHYSTPVRTGSHSSGIVNELLPVPAASPLSPRSISPGSRPRSQSSVSSRPARHHHGSRAASLRIGIPPPTSSPQDSARRQAYDAYVYTKEMRDSHTGIFRGSTSTPSSHFIPSTKFTNPFGDNSSHNGYHYDSPPTLDRSSGQHQLSPRTTHGHMTSNTVSPRLSSPFNIDGTLSKGDLTPIHTNPSDTSSSSSSSSSSPSSFGVPGDGVKDHSLHAVHFDNSNISDKDLSESEGMKGEKDSQASPSHSESTQEEDRDQDSQWSQLIKETSEMYGIRNRSGSVLDSKQWWKVQRKSVSKDNAAGKQPARRASYSGRNRPSSTSSSSVPLPLPLLLVESEGMKGEKDSQASPSHSESTQEEDRDQDSQWSQLIKETSEMYGIRNRSGSVLDSKQWWKVQRKSVSKDNAAGKQPARRASYSGRNRPSSSSSSSSSSPSSFGVPGDGVKDHSLHAVHFDNSNISDKDLSESEGMKGEKDSQASPSHSESTQEEDRDQDSQWSQLIKETSEMYGIRNRSGSVLDSKQWWKVQRKSRVIPVATVHPLPLLLLESEGMKGEKDSQASPSHSESTQEEDRDQDSQWSQLIKETSEMYGIRNRSGSVLDSKQWWKVQRKSVSKDNAAGKQPARRASYSGRNRPSSSSSSSSSSPSSFGVPGDGVKDHSLHAVHFDNSNISDKDLSESEGMKGEKDSQASPSHSESTQEEDRDQDSQWSQLIKETSEMYGIRNRSGSVLDSKQWWKVQRKSRVIPVATVHPLPLLDLTPIHTNPSDTSSSSSSSSSSPSSFGVPGDGVKDHSLHAVHFDNSNISDKDLSESEGMKGEKDSQASPSHSESTQEEDRDQDSQWSQLIKETSEMYGIRNRSGSVLDSKQWWKVQRKSVSKDNAAGKQPARRASYSGRNRPSSTSSSSVPFTSPYSVMKVPQHSEDEIEGEKENHKEDLNSTADRKGKKTKLTDKRRLKMLKQRPKVSRPRSATHDKQQSNGLPLSNRSVGDGKKPVQSPPTSFEKPIDGSAADTDTHFLSVTESDDGTQESHAKSMMPRPDDSFQIILDTVAEDFLDTEKKADKQKNKTKTKRPASAGGNSRPKSGEPSKRHAYMNEAKRKRLKSQSSQRSISSALATTHRERHPTQQRPFSFFHRDSSRNQNRTSSSSYGRPASSIGLSREKSGEFGRSMSALGGVDLEVDQFHPSSPRDDDLQPPHEQSPQQGMESPIHAGTDMAEKEAINPKSHHQYSTPTANQYNRPSTHHGIRSRSEASYRDGRYEDISKHYTTPNTFAAGHESSGLDSINPTISATSLMTSNGRQVLSMVVPGSKRQFTLSARQYLRQYEGKHPPSVNPPGQHGLSALARAVRVGERSRYVESMRKIQHGQTSMMIVQGEPSPPQNAKETSDIHHVSVPSDAKHNVVLQSSEPVGMMDMDDSTILEDVAESEEQVNLIETGMTSHPDQELKEKYATSDEHINSSESEQHHHAKHNVVLQSSEPVGMMDMDDSTILEDVAESEEQVNLIETVMTSHPDQELKEKYATSDEHINSSESEQHHRDPKVSMKQHGKIVVQRSHRVVSDPKNGRRSRLPARPSTAMGAPKPQEPIHIRKRPESSLGPRASQETIGRASRPGNHRISRKGSQRNKFVDLDDMQLVRPPSASSKRIGIESKAPTSINPYPEIDGSIVLSAEGEKRQAERERQRERELIKLELLRGDVKGSSTTIQGVGGENKTQNEGMPPSQLSKIGRSRSDMHITFQGMLSEGTNKAASKAGRMRPLSAYRHKSDKQLPKSGNIYSEKGWKRPHSAAAPLRHSNHFPVHSLRHSPSLQRLMSSNPSAYARTIQSAEEWMSQGSRIGHSHSRQEFMDHEAIVEQQGYQQPSQGEILPEEPMHQPDTQQSTIEPHHSHEISSHHHDKHRQMMAFIEEDDLPASPLVDIDGRTRGLTYSPIPQYRPDGEHVHDSLISEYRTLVGSPSSPILADIEGQKAFAECVVYPNEGAELHGLPDKQEMVHVSVPKISRLK</sequence>
<feature type="compositionally biased region" description="Basic and acidic residues" evidence="1">
    <location>
        <begin position="586"/>
        <end position="596"/>
    </location>
</feature>
<feature type="compositionally biased region" description="Polar residues" evidence="1">
    <location>
        <begin position="243"/>
        <end position="269"/>
    </location>
</feature>
<feature type="compositionally biased region" description="Low complexity" evidence="1">
    <location>
        <begin position="1033"/>
        <end position="1056"/>
    </location>
</feature>
<feature type="compositionally biased region" description="Low complexity" evidence="1">
    <location>
        <begin position="1245"/>
        <end position="1257"/>
    </location>
</feature>
<feature type="compositionally biased region" description="Low complexity" evidence="1">
    <location>
        <begin position="911"/>
        <end position="923"/>
    </location>
</feature>
<feature type="compositionally biased region" description="Low complexity" evidence="1">
    <location>
        <begin position="114"/>
        <end position="130"/>
    </location>
</feature>
<name>A0ABQ5K060_9EUKA</name>
<evidence type="ECO:0000313" key="2">
    <source>
        <dbReference type="EMBL" id="GKT18508.1"/>
    </source>
</evidence>
<feature type="compositionally biased region" description="Low complexity" evidence="1">
    <location>
        <begin position="1280"/>
        <end position="1289"/>
    </location>
</feature>
<proteinExistence type="predicted"/>
<feature type="compositionally biased region" description="Basic and acidic residues" evidence="1">
    <location>
        <begin position="1589"/>
        <end position="1605"/>
    </location>
</feature>
<feature type="region of interest" description="Disordered" evidence="1">
    <location>
        <begin position="1993"/>
        <end position="2035"/>
    </location>
</feature>
<feature type="compositionally biased region" description="Polar residues" evidence="1">
    <location>
        <begin position="131"/>
        <end position="158"/>
    </location>
</feature>
<feature type="region of interest" description="Disordered" evidence="1">
    <location>
        <begin position="91"/>
        <end position="221"/>
    </location>
</feature>
<gene>
    <name evidence="2" type="ORF">ADUPG1_011320</name>
</gene>
<feature type="compositionally biased region" description="Basic and acidic residues" evidence="1">
    <location>
        <begin position="1724"/>
        <end position="1733"/>
    </location>
</feature>
<feature type="compositionally biased region" description="Low complexity" evidence="1">
    <location>
        <begin position="332"/>
        <end position="344"/>
    </location>
</feature>
<protein>
    <submittedName>
        <fullName evidence="2">Uncharacterized protein</fullName>
    </submittedName>
</protein>
<feature type="compositionally biased region" description="Polar residues" evidence="1">
    <location>
        <begin position="1369"/>
        <end position="1381"/>
    </location>
</feature>
<feature type="compositionally biased region" description="Low complexity" evidence="1">
    <location>
        <begin position="566"/>
        <end position="579"/>
    </location>
</feature>
<feature type="compositionally biased region" description="Low complexity" evidence="1">
    <location>
        <begin position="162"/>
        <end position="191"/>
    </location>
</feature>
<feature type="compositionally biased region" description="Basic and acidic residues" evidence="1">
    <location>
        <begin position="368"/>
        <end position="384"/>
    </location>
</feature>
<feature type="compositionally biased region" description="Basic and acidic residues" evidence="1">
    <location>
        <begin position="603"/>
        <end position="619"/>
    </location>
</feature>
<feature type="compositionally biased region" description="Low complexity" evidence="1">
    <location>
        <begin position="461"/>
        <end position="480"/>
    </location>
</feature>
<keyword evidence="3" id="KW-1185">Reference proteome</keyword>
<feature type="region of interest" description="Disordered" evidence="1">
    <location>
        <begin position="889"/>
        <end position="1350"/>
    </location>
</feature>
<feature type="region of interest" description="Disordered" evidence="1">
    <location>
        <begin position="239"/>
        <end position="655"/>
    </location>
</feature>
<evidence type="ECO:0000313" key="3">
    <source>
        <dbReference type="Proteomes" id="UP001057375"/>
    </source>
</evidence>
<feature type="region of interest" description="Disordered" evidence="1">
    <location>
        <begin position="1899"/>
        <end position="1927"/>
    </location>
</feature>
<feature type="region of interest" description="Disordered" evidence="1">
    <location>
        <begin position="690"/>
        <end position="727"/>
    </location>
</feature>
<dbReference type="Proteomes" id="UP001057375">
    <property type="component" value="Unassembled WGS sequence"/>
</dbReference>
<dbReference type="EMBL" id="BQXS01011954">
    <property type="protein sequence ID" value="GKT18508.1"/>
    <property type="molecule type" value="Genomic_DNA"/>
</dbReference>
<feature type="compositionally biased region" description="Basic and acidic residues" evidence="1">
    <location>
        <begin position="1070"/>
        <end position="1094"/>
    </location>
</feature>
<feature type="compositionally biased region" description="Basic and acidic residues" evidence="1">
    <location>
        <begin position="814"/>
        <end position="830"/>
    </location>
</feature>
<feature type="region of interest" description="Disordered" evidence="1">
    <location>
        <begin position="1839"/>
        <end position="1865"/>
    </location>
</feature>
<feature type="compositionally biased region" description="Basic and acidic residues" evidence="1">
    <location>
        <begin position="2021"/>
        <end position="2031"/>
    </location>
</feature>
<feature type="compositionally biased region" description="Basic and acidic residues" evidence="1">
    <location>
        <begin position="1660"/>
        <end position="1681"/>
    </location>
</feature>
<reference evidence="2" key="1">
    <citation type="submission" date="2022-03" db="EMBL/GenBank/DDBJ databases">
        <title>Draft genome sequence of Aduncisulcus paluster, a free-living microaerophilic Fornicata.</title>
        <authorList>
            <person name="Yuyama I."/>
            <person name="Kume K."/>
            <person name="Tamura T."/>
            <person name="Inagaki Y."/>
            <person name="Hashimoto T."/>
        </authorList>
    </citation>
    <scope>NUCLEOTIDE SEQUENCE</scope>
    <source>
        <strain evidence="2">NY0171</strain>
    </source>
</reference>
<accession>A0ABQ5K060</accession>
<feature type="compositionally biased region" description="Basic and acidic residues" evidence="1">
    <location>
        <begin position="1197"/>
        <end position="1206"/>
    </location>
</feature>